<feature type="transmembrane region" description="Helical" evidence="1">
    <location>
        <begin position="285"/>
        <end position="302"/>
    </location>
</feature>
<reference evidence="3" key="1">
    <citation type="journal article" date="2015" name="Nature">
        <title>Complex archaea that bridge the gap between prokaryotes and eukaryotes.</title>
        <authorList>
            <person name="Spang A."/>
            <person name="Saw J.H."/>
            <person name="Jorgensen S.L."/>
            <person name="Zaremba-Niedzwiedzka K."/>
            <person name="Martijn J."/>
            <person name="Lind A.E."/>
            <person name="van Eijk R."/>
            <person name="Schleper C."/>
            <person name="Guy L."/>
            <person name="Ettema T.J."/>
        </authorList>
    </citation>
    <scope>NUCLEOTIDE SEQUENCE</scope>
</reference>
<feature type="transmembrane region" description="Helical" evidence="1">
    <location>
        <begin position="12"/>
        <end position="37"/>
    </location>
</feature>
<dbReference type="InterPro" id="IPR038731">
    <property type="entry name" value="RgtA/B/C-like"/>
</dbReference>
<gene>
    <name evidence="3" type="ORF">LCGC14_0624560</name>
</gene>
<evidence type="ECO:0000259" key="2">
    <source>
        <dbReference type="Pfam" id="PF13231"/>
    </source>
</evidence>
<evidence type="ECO:0000256" key="1">
    <source>
        <dbReference type="SAM" id="Phobius"/>
    </source>
</evidence>
<feature type="transmembrane region" description="Helical" evidence="1">
    <location>
        <begin position="215"/>
        <end position="235"/>
    </location>
</feature>
<sequence length="490" mass="56747">MLNKTHKIKFIHYICISYFILLFIVVLFPLEFILVLLPDDSYYYFEIAKNVALKGESTFDTINKTNGFQPLWLILLVPIFFFKLDLVLTLRIIILFSGIILFITLIFIYRLVKLLFDNKTAEFCVMLYAFNPLYIVLNLDGTEAALNGLLLSGLFYYAFKTNFENMNEKDFLIFGFLLSLSFLTRTDNIILISCIISFASFSGMIEIRRENLKNLFFFTLALSLLPLIYISWNLINFNHFLPIGAVVFGQSFTSVLIYQMVIIIICSTLGLICRKREYSEKALKIIILLIIAPTLHLSYYLYNEFAGHGRFAEWYFVLPFICLTIFASFGLISIFRKITLYSKSSNIKRCNIKIRALQLTSISLLFIIFVPLIAGGRIDNGARYQASIWINENTPEDSIIASANAGCLGYFTDRPLIEIGGLVNSYEFLEKYKRNKTAFLIEGDYDYYLDRKMYIPLSNPKMEELGLILVTEIEEPRREGWNIEIWYNPS</sequence>
<feature type="domain" description="Glycosyltransferase RgtA/B/C/D-like" evidence="2">
    <location>
        <begin position="90"/>
        <end position="226"/>
    </location>
</feature>
<organism evidence="3">
    <name type="scientific">marine sediment metagenome</name>
    <dbReference type="NCBI Taxonomy" id="412755"/>
    <lineage>
        <taxon>unclassified sequences</taxon>
        <taxon>metagenomes</taxon>
        <taxon>ecological metagenomes</taxon>
    </lineage>
</organism>
<dbReference type="AlphaFoldDB" id="A0A0F9TQ88"/>
<accession>A0A0F9TQ88</accession>
<name>A0A0F9TQ88_9ZZZZ</name>
<keyword evidence="1" id="KW-1133">Transmembrane helix</keyword>
<keyword evidence="1" id="KW-0472">Membrane</keyword>
<feature type="transmembrane region" description="Helical" evidence="1">
    <location>
        <begin position="255"/>
        <end position="273"/>
    </location>
</feature>
<feature type="transmembrane region" description="Helical" evidence="1">
    <location>
        <begin position="356"/>
        <end position="374"/>
    </location>
</feature>
<feature type="transmembrane region" description="Helical" evidence="1">
    <location>
        <begin position="133"/>
        <end position="159"/>
    </location>
</feature>
<feature type="transmembrane region" description="Helical" evidence="1">
    <location>
        <begin position="88"/>
        <end position="112"/>
    </location>
</feature>
<dbReference type="Pfam" id="PF13231">
    <property type="entry name" value="PMT_2"/>
    <property type="match status" value="1"/>
</dbReference>
<protein>
    <recommendedName>
        <fullName evidence="2">Glycosyltransferase RgtA/B/C/D-like domain-containing protein</fullName>
    </recommendedName>
</protein>
<proteinExistence type="predicted"/>
<keyword evidence="1" id="KW-0812">Transmembrane</keyword>
<comment type="caution">
    <text evidence="3">The sequence shown here is derived from an EMBL/GenBank/DDBJ whole genome shotgun (WGS) entry which is preliminary data.</text>
</comment>
<dbReference type="EMBL" id="LAZR01001071">
    <property type="protein sequence ID" value="KKN51256.1"/>
    <property type="molecule type" value="Genomic_DNA"/>
</dbReference>
<feature type="transmembrane region" description="Helical" evidence="1">
    <location>
        <begin position="171"/>
        <end position="203"/>
    </location>
</feature>
<evidence type="ECO:0000313" key="3">
    <source>
        <dbReference type="EMBL" id="KKN51256.1"/>
    </source>
</evidence>
<feature type="transmembrane region" description="Helical" evidence="1">
    <location>
        <begin position="314"/>
        <end position="335"/>
    </location>
</feature>